<comment type="caution">
    <text evidence="2">The sequence shown here is derived from an EMBL/GenBank/DDBJ whole genome shotgun (WGS) entry which is preliminary data.</text>
</comment>
<gene>
    <name evidence="2" type="ORF">HMPREF0514_11749</name>
</gene>
<organism evidence="2 3">
    <name type="scientific">Lactobacillus paragasseri JV-V03</name>
    <dbReference type="NCBI Taxonomy" id="525326"/>
    <lineage>
        <taxon>Bacteria</taxon>
        <taxon>Bacillati</taxon>
        <taxon>Bacillota</taxon>
        <taxon>Bacilli</taxon>
        <taxon>Lactobacillales</taxon>
        <taxon>Lactobacillaceae</taxon>
        <taxon>Lactobacillus</taxon>
    </lineage>
</organism>
<evidence type="ECO:0000259" key="1">
    <source>
        <dbReference type="Pfam" id="PF07872"/>
    </source>
</evidence>
<proteinExistence type="predicted"/>
<sequence>MKILSAFNGRKMTVTYLVEGEEKKKNFNLAHVKQDASYENIYAVAQALGSLVNGTVVSTQVSDTNTIDEDAE</sequence>
<reference evidence="2 3" key="1">
    <citation type="submission" date="2010-06" db="EMBL/GenBank/DDBJ databases">
        <authorList>
            <person name="Muzny D."/>
            <person name="Qin X."/>
            <person name="Buhay C."/>
            <person name="Dugan-Rocha S."/>
            <person name="Ding Y."/>
            <person name="Chen G."/>
            <person name="Hawes A."/>
            <person name="Holder M."/>
            <person name="Jhangiani S."/>
            <person name="Johnson A."/>
            <person name="Khan Z."/>
            <person name="Li Z."/>
            <person name="Liu W."/>
            <person name="Liu X."/>
            <person name="Perez L."/>
            <person name="Shen H."/>
            <person name="Wang Q."/>
            <person name="Watt J."/>
            <person name="Xi L."/>
            <person name="Xin Y."/>
            <person name="Zhou J."/>
            <person name="Deng J."/>
            <person name="Jiang H."/>
            <person name="Liu Y."/>
            <person name="Qu J."/>
            <person name="Song X.-Z."/>
            <person name="Zhang L."/>
            <person name="Villasana D."/>
            <person name="Johnson A."/>
            <person name="Liu J."/>
            <person name="Liyanage D."/>
            <person name="Lorensuhewa L."/>
            <person name="Robinson T."/>
            <person name="Song A."/>
            <person name="Song B.-B."/>
            <person name="Dinh H."/>
            <person name="Thornton R."/>
            <person name="Coyle M."/>
            <person name="Francisco L."/>
            <person name="Jackson L."/>
            <person name="Javaid M."/>
            <person name="Korchina V."/>
            <person name="Kovar C."/>
            <person name="Mata R."/>
            <person name="Mathew T."/>
            <person name="Ngo R."/>
            <person name="Nguyen L."/>
            <person name="Nguyen N."/>
            <person name="Okwuonu G."/>
            <person name="Ongeri F."/>
            <person name="Pham C."/>
            <person name="Simmons D."/>
            <person name="Wilczek-Boney K."/>
            <person name="Hale W."/>
            <person name="Jakkamsetti A."/>
            <person name="Pham P."/>
            <person name="Ruth R."/>
            <person name="San Lucas F."/>
            <person name="Warren J."/>
            <person name="Zhang J."/>
            <person name="Zhao Z."/>
            <person name="Zhou C."/>
            <person name="Zhu D."/>
            <person name="Lee S."/>
            <person name="Bess C."/>
            <person name="Blankenburg K."/>
            <person name="Forbes L."/>
            <person name="Fu Q."/>
            <person name="Gubbala S."/>
            <person name="Hirani K."/>
            <person name="Jayaseelan J.C."/>
            <person name="Lara F."/>
            <person name="Munidasa M."/>
            <person name="Palculict T."/>
            <person name="Patil S."/>
            <person name="Pu L.-L."/>
            <person name="Saada N."/>
            <person name="Tang L."/>
            <person name="Weissenberger G."/>
            <person name="Zhu Y."/>
            <person name="Hemphill L."/>
            <person name="Shang Y."/>
            <person name="Youmans B."/>
            <person name="Ayvaz T."/>
            <person name="Ross M."/>
            <person name="Santibanez J."/>
            <person name="Aqrawi P."/>
            <person name="Gross S."/>
            <person name="Joshi V."/>
            <person name="Fowler G."/>
            <person name="Nazareth L."/>
            <person name="Reid J."/>
            <person name="Worley K."/>
            <person name="Petrosino J."/>
            <person name="Highlander S."/>
            <person name="Gibbs R."/>
        </authorList>
    </citation>
    <scope>NUCLEOTIDE SEQUENCE [LARGE SCALE GENOMIC DNA]</scope>
    <source>
        <strain evidence="2 3">JV-V03</strain>
    </source>
</reference>
<evidence type="ECO:0000313" key="3">
    <source>
        <dbReference type="Proteomes" id="UP000003672"/>
    </source>
</evidence>
<evidence type="ECO:0000313" key="2">
    <source>
        <dbReference type="EMBL" id="EFJ68982.1"/>
    </source>
</evidence>
<name>A0AA87AL11_9LACO</name>
<dbReference type="Pfam" id="PF07872">
    <property type="entry name" value="DUF1659"/>
    <property type="match status" value="1"/>
</dbReference>
<dbReference type="InterPro" id="IPR012454">
    <property type="entry name" value="DUF1659"/>
</dbReference>
<protein>
    <recommendedName>
        <fullName evidence="1">DUF1659 domain-containing protein</fullName>
    </recommendedName>
</protein>
<accession>A0AA87AL11</accession>
<dbReference type="AlphaFoldDB" id="A0AA87AL11"/>
<feature type="domain" description="DUF1659" evidence="1">
    <location>
        <begin position="7"/>
        <end position="68"/>
    </location>
</feature>
<dbReference type="EMBL" id="ACGO02000004">
    <property type="protein sequence ID" value="EFJ68982.1"/>
    <property type="molecule type" value="Genomic_DNA"/>
</dbReference>
<dbReference type="RefSeq" id="WP_003649865.1">
    <property type="nucleotide sequence ID" value="NZ_CP040501.1"/>
</dbReference>
<dbReference type="Proteomes" id="UP000003672">
    <property type="component" value="Unassembled WGS sequence"/>
</dbReference>